<evidence type="ECO:0000256" key="3">
    <source>
        <dbReference type="ARBA" id="ARBA00022729"/>
    </source>
</evidence>
<dbReference type="SUPFAM" id="SSF56112">
    <property type="entry name" value="Protein kinase-like (PK-like)"/>
    <property type="match status" value="1"/>
</dbReference>
<dbReference type="InterPro" id="IPR044730">
    <property type="entry name" value="RNase_H-like_dom_plant"/>
</dbReference>
<dbReference type="Gene3D" id="1.10.510.10">
    <property type="entry name" value="Transferase(Phosphotransferase) domain 1"/>
    <property type="match status" value="1"/>
</dbReference>
<dbReference type="CDD" id="cd06222">
    <property type="entry name" value="RNase_H_like"/>
    <property type="match status" value="1"/>
</dbReference>
<evidence type="ECO:0000256" key="5">
    <source>
        <dbReference type="ARBA" id="ARBA00023136"/>
    </source>
</evidence>
<organism evidence="8 9">
    <name type="scientific">Rhododendron griersonianum</name>
    <dbReference type="NCBI Taxonomy" id="479676"/>
    <lineage>
        <taxon>Eukaryota</taxon>
        <taxon>Viridiplantae</taxon>
        <taxon>Streptophyta</taxon>
        <taxon>Embryophyta</taxon>
        <taxon>Tracheophyta</taxon>
        <taxon>Spermatophyta</taxon>
        <taxon>Magnoliopsida</taxon>
        <taxon>eudicotyledons</taxon>
        <taxon>Gunneridae</taxon>
        <taxon>Pentapetalae</taxon>
        <taxon>asterids</taxon>
        <taxon>Ericales</taxon>
        <taxon>Ericaceae</taxon>
        <taxon>Ericoideae</taxon>
        <taxon>Rhodoreae</taxon>
        <taxon>Rhododendron</taxon>
    </lineage>
</organism>
<dbReference type="Proteomes" id="UP000823749">
    <property type="component" value="Chromosome 6"/>
</dbReference>
<dbReference type="AlphaFoldDB" id="A0AAV6JTW4"/>
<dbReference type="EMBL" id="JACTNZ010000006">
    <property type="protein sequence ID" value="KAG5543595.1"/>
    <property type="molecule type" value="Genomic_DNA"/>
</dbReference>
<dbReference type="InterPro" id="IPR000719">
    <property type="entry name" value="Prot_kinase_dom"/>
</dbReference>
<keyword evidence="9" id="KW-1185">Reference proteome</keyword>
<dbReference type="InterPro" id="IPR011009">
    <property type="entry name" value="Kinase-like_dom_sf"/>
</dbReference>
<keyword evidence="5" id="KW-0472">Membrane</keyword>
<sequence>MNSSFSRVRGTRGYMAPEWISNLPITSKVDVNSYGVVVMEMVTGKSPMTTGGQVFGNTGETEHRGLVKWGIPDLLILLGNKSFVVSLGTLSDSPTNLTKGKDLRYAEEAEVSRIALENQIAKLASQTNIEEQECQAELNARNQLGFHHGHSHTQQYSYPLAYKSNYLTGGLIRDSSGNWVLGFQRKDVVASSSTAVECWALKDSLQLAFERNLIGILVETDSLTLVHLLNQIVLSNHELCNIISDCMVLLDQLKAEVCNVDLSGREPKC</sequence>
<keyword evidence="6" id="KW-0175">Coiled coil</keyword>
<dbReference type="GO" id="GO:0004672">
    <property type="term" value="F:protein kinase activity"/>
    <property type="evidence" value="ECO:0007669"/>
    <property type="project" value="InterPro"/>
</dbReference>
<evidence type="ECO:0000256" key="6">
    <source>
        <dbReference type="SAM" id="Coils"/>
    </source>
</evidence>
<evidence type="ECO:0000256" key="2">
    <source>
        <dbReference type="ARBA" id="ARBA00022692"/>
    </source>
</evidence>
<proteinExistence type="predicted"/>
<feature type="coiled-coil region" evidence="6">
    <location>
        <begin position="106"/>
        <end position="133"/>
    </location>
</feature>
<evidence type="ECO:0000259" key="7">
    <source>
        <dbReference type="PROSITE" id="PS50011"/>
    </source>
</evidence>
<dbReference type="Pfam" id="PF13456">
    <property type="entry name" value="RVT_3"/>
    <property type="match status" value="1"/>
</dbReference>
<evidence type="ECO:0000256" key="4">
    <source>
        <dbReference type="ARBA" id="ARBA00022989"/>
    </source>
</evidence>
<dbReference type="GO" id="GO:0004523">
    <property type="term" value="F:RNA-DNA hybrid ribonuclease activity"/>
    <property type="evidence" value="ECO:0007669"/>
    <property type="project" value="InterPro"/>
</dbReference>
<dbReference type="PANTHER" id="PTHR47974:SF3">
    <property type="entry name" value="RECEPTOR-LIKE SERINE_THREONINE-PROTEIN KINASE"/>
    <property type="match status" value="1"/>
</dbReference>
<keyword evidence="2" id="KW-0812">Transmembrane</keyword>
<accession>A0AAV6JTW4</accession>
<dbReference type="PANTHER" id="PTHR47974">
    <property type="entry name" value="OS07G0415500 PROTEIN"/>
    <property type="match status" value="1"/>
</dbReference>
<name>A0AAV6JTW4_9ERIC</name>
<keyword evidence="4" id="KW-1133">Transmembrane helix</keyword>
<evidence type="ECO:0000313" key="8">
    <source>
        <dbReference type="EMBL" id="KAG5543595.1"/>
    </source>
</evidence>
<feature type="domain" description="Protein kinase" evidence="7">
    <location>
        <begin position="1"/>
        <end position="153"/>
    </location>
</feature>
<keyword evidence="3" id="KW-0732">Signal</keyword>
<dbReference type="PROSITE" id="PS50011">
    <property type="entry name" value="PROTEIN_KINASE_DOM"/>
    <property type="match status" value="1"/>
</dbReference>
<comment type="caution">
    <text evidence="8">The sequence shown here is derived from an EMBL/GenBank/DDBJ whole genome shotgun (WGS) entry which is preliminary data.</text>
</comment>
<evidence type="ECO:0000313" key="9">
    <source>
        <dbReference type="Proteomes" id="UP000823749"/>
    </source>
</evidence>
<reference evidence="8 9" key="1">
    <citation type="submission" date="2020-08" db="EMBL/GenBank/DDBJ databases">
        <title>Plant Genome Project.</title>
        <authorList>
            <person name="Zhang R.-G."/>
        </authorList>
    </citation>
    <scope>NUCLEOTIDE SEQUENCE [LARGE SCALE GENOMIC DNA]</scope>
    <source>
        <strain evidence="8">WSP0</strain>
        <tissue evidence="8">Leaf</tissue>
    </source>
</reference>
<comment type="subcellular location">
    <subcellularLocation>
        <location evidence="1">Membrane</location>
        <topology evidence="1">Single-pass membrane protein</topology>
    </subcellularLocation>
</comment>
<dbReference type="GO" id="GO:0003676">
    <property type="term" value="F:nucleic acid binding"/>
    <property type="evidence" value="ECO:0007669"/>
    <property type="project" value="InterPro"/>
</dbReference>
<dbReference type="Pfam" id="PF00069">
    <property type="entry name" value="Pkinase"/>
    <property type="match status" value="1"/>
</dbReference>
<dbReference type="InterPro" id="IPR002156">
    <property type="entry name" value="RNaseH_domain"/>
</dbReference>
<dbReference type="GO" id="GO:0005524">
    <property type="term" value="F:ATP binding"/>
    <property type="evidence" value="ECO:0007669"/>
    <property type="project" value="InterPro"/>
</dbReference>
<dbReference type="GO" id="GO:0016020">
    <property type="term" value="C:membrane"/>
    <property type="evidence" value="ECO:0007669"/>
    <property type="project" value="UniProtKB-SubCell"/>
</dbReference>
<gene>
    <name evidence="8" type="ORF">RHGRI_016366</name>
</gene>
<protein>
    <recommendedName>
        <fullName evidence="7">Protein kinase domain-containing protein</fullName>
    </recommendedName>
</protein>
<evidence type="ECO:0000256" key="1">
    <source>
        <dbReference type="ARBA" id="ARBA00004167"/>
    </source>
</evidence>